<keyword evidence="8" id="KW-0862">Zinc</keyword>
<evidence type="ECO:0000256" key="2">
    <source>
        <dbReference type="ARBA" id="ARBA00004496"/>
    </source>
</evidence>
<dbReference type="GO" id="GO:0000122">
    <property type="term" value="P:negative regulation of transcription by RNA polymerase II"/>
    <property type="evidence" value="ECO:0007669"/>
    <property type="project" value="TreeGrafter"/>
</dbReference>
<keyword evidence="6" id="KW-0479">Metal-binding</keyword>
<evidence type="ECO:0000256" key="6">
    <source>
        <dbReference type="ARBA" id="ARBA00022723"/>
    </source>
</evidence>
<evidence type="ECO:0000256" key="11">
    <source>
        <dbReference type="ARBA" id="ARBA00023163"/>
    </source>
</evidence>
<dbReference type="Gene3D" id="1.10.565.10">
    <property type="entry name" value="Retinoid X Receptor"/>
    <property type="match status" value="1"/>
</dbReference>
<keyword evidence="4" id="KW-0963">Cytoplasm</keyword>
<evidence type="ECO:0000256" key="13">
    <source>
        <dbReference type="ARBA" id="ARBA00023242"/>
    </source>
</evidence>
<evidence type="ECO:0000259" key="14">
    <source>
        <dbReference type="PROSITE" id="PS51843"/>
    </source>
</evidence>
<evidence type="ECO:0000256" key="4">
    <source>
        <dbReference type="ARBA" id="ARBA00022490"/>
    </source>
</evidence>
<comment type="subcellular location">
    <subcellularLocation>
        <location evidence="2">Cytoplasm</location>
    </subcellularLocation>
    <subcellularLocation>
        <location evidence="1">Nucleus</location>
    </subcellularLocation>
</comment>
<keyword evidence="12" id="KW-0675">Receptor</keyword>
<dbReference type="InterPro" id="IPR033544">
    <property type="entry name" value="NR0B1/2"/>
</dbReference>
<dbReference type="FunFam" id="1.10.565.10:FF:000031">
    <property type="entry name" value="Nuclear receptor subfamily 0 group B member 1"/>
    <property type="match status" value="1"/>
</dbReference>
<dbReference type="InterPro" id="IPR001723">
    <property type="entry name" value="Nuclear_hrmn_rcpt"/>
</dbReference>
<reference evidence="15" key="2">
    <citation type="submission" date="2025-08" db="UniProtKB">
        <authorList>
            <consortium name="Ensembl"/>
        </authorList>
    </citation>
    <scope>IDENTIFICATION</scope>
</reference>
<keyword evidence="5" id="KW-0678">Repressor</keyword>
<dbReference type="InterPro" id="IPR035500">
    <property type="entry name" value="NHR-like_dom_sf"/>
</dbReference>
<evidence type="ECO:0000313" key="15">
    <source>
        <dbReference type="Ensembl" id="ENSSFOP00015057988.1"/>
    </source>
</evidence>
<dbReference type="PROSITE" id="PS51843">
    <property type="entry name" value="NR_LBD"/>
    <property type="match status" value="1"/>
</dbReference>
<dbReference type="GO" id="GO:0008270">
    <property type="term" value="F:zinc ion binding"/>
    <property type="evidence" value="ECO:0007669"/>
    <property type="project" value="UniProtKB-KW"/>
</dbReference>
<comment type="similarity">
    <text evidence="3">Belongs to the nuclear hormone receptor family. NR0 subfamily.</text>
</comment>
<evidence type="ECO:0000256" key="12">
    <source>
        <dbReference type="ARBA" id="ARBA00023170"/>
    </source>
</evidence>
<dbReference type="GeneTree" id="ENSGT00390000015719"/>
<reference evidence="15" key="3">
    <citation type="submission" date="2025-09" db="UniProtKB">
        <authorList>
            <consortium name="Ensembl"/>
        </authorList>
    </citation>
    <scope>IDENTIFICATION</scope>
</reference>
<accession>A0A8C9TWV3</accession>
<keyword evidence="13" id="KW-0539">Nucleus</keyword>
<evidence type="ECO:0000256" key="1">
    <source>
        <dbReference type="ARBA" id="ARBA00004123"/>
    </source>
</evidence>
<evidence type="ECO:0000313" key="16">
    <source>
        <dbReference type="Proteomes" id="UP000694397"/>
    </source>
</evidence>
<proteinExistence type="inferred from homology"/>
<feature type="domain" description="NR LBD" evidence="14">
    <location>
        <begin position="54"/>
        <end position="289"/>
    </location>
</feature>
<keyword evidence="16" id="KW-1185">Reference proteome</keyword>
<dbReference type="GO" id="GO:0005737">
    <property type="term" value="C:cytoplasm"/>
    <property type="evidence" value="ECO:0007669"/>
    <property type="project" value="UniProtKB-SubCell"/>
</dbReference>
<name>A0A8C9TWV3_SCLFO</name>
<dbReference type="InterPro" id="IPR000536">
    <property type="entry name" value="Nucl_hrmn_rcpt_lig-bd"/>
</dbReference>
<dbReference type="PRINTS" id="PR00398">
    <property type="entry name" value="STRDHORMONER"/>
</dbReference>
<dbReference type="SUPFAM" id="SSF48508">
    <property type="entry name" value="Nuclear receptor ligand-binding domain"/>
    <property type="match status" value="1"/>
</dbReference>
<dbReference type="Proteomes" id="UP000694397">
    <property type="component" value="Chromosome 14"/>
</dbReference>
<protein>
    <submittedName>
        <fullName evidence="15">Nuclear receptor subfamily 0, group B, member 1</fullName>
    </submittedName>
</protein>
<keyword evidence="9" id="KW-0805">Transcription regulation</keyword>
<dbReference type="GO" id="GO:0003677">
    <property type="term" value="F:DNA binding"/>
    <property type="evidence" value="ECO:0007669"/>
    <property type="project" value="UniProtKB-KW"/>
</dbReference>
<keyword evidence="10" id="KW-0238">DNA-binding</keyword>
<dbReference type="PANTHER" id="PTHR24081:SF1">
    <property type="entry name" value="NUCLEAR RECEPTOR SUBFAMILY 0 GROUP B MEMBER 1"/>
    <property type="match status" value="1"/>
</dbReference>
<evidence type="ECO:0000256" key="7">
    <source>
        <dbReference type="ARBA" id="ARBA00022771"/>
    </source>
</evidence>
<reference evidence="15 16" key="1">
    <citation type="submission" date="2019-04" db="EMBL/GenBank/DDBJ databases">
        <authorList>
            <consortium name="Wellcome Sanger Institute Data Sharing"/>
        </authorList>
    </citation>
    <scope>NUCLEOTIDE SEQUENCE [LARGE SCALE GENOMIC DNA]</scope>
</reference>
<dbReference type="PANTHER" id="PTHR24081">
    <property type="entry name" value="NUCLEAR RECEPTOR SUBFAMILY 0 GROUP B"/>
    <property type="match status" value="1"/>
</dbReference>
<dbReference type="Pfam" id="PF00104">
    <property type="entry name" value="Hormone_recep"/>
    <property type="match status" value="2"/>
</dbReference>
<evidence type="ECO:0000256" key="8">
    <source>
        <dbReference type="ARBA" id="ARBA00022833"/>
    </source>
</evidence>
<evidence type="ECO:0000256" key="5">
    <source>
        <dbReference type="ARBA" id="ARBA00022491"/>
    </source>
</evidence>
<dbReference type="AlphaFoldDB" id="A0A8C9TWV3"/>
<dbReference type="GO" id="GO:0003714">
    <property type="term" value="F:transcription corepressor activity"/>
    <property type="evidence" value="ECO:0007669"/>
    <property type="project" value="TreeGrafter"/>
</dbReference>
<evidence type="ECO:0000256" key="3">
    <source>
        <dbReference type="ARBA" id="ARBA00006647"/>
    </source>
</evidence>
<dbReference type="KEGG" id="sfm:114912218"/>
<dbReference type="OrthoDB" id="9926883at2759"/>
<keyword evidence="7" id="KW-0863">Zinc-finger</keyword>
<evidence type="ECO:0000256" key="10">
    <source>
        <dbReference type="ARBA" id="ARBA00023125"/>
    </source>
</evidence>
<dbReference type="SMART" id="SM00430">
    <property type="entry name" value="HOLI"/>
    <property type="match status" value="1"/>
</dbReference>
<dbReference type="Ensembl" id="ENSSFOT00015039851.1">
    <property type="protein sequence ID" value="ENSSFOP00015057988.1"/>
    <property type="gene ID" value="ENSSFOG00015030959.1"/>
</dbReference>
<organism evidence="15 16">
    <name type="scientific">Scleropages formosus</name>
    <name type="common">Asian bonytongue</name>
    <name type="synonym">Osteoglossum formosum</name>
    <dbReference type="NCBI Taxonomy" id="113540"/>
    <lineage>
        <taxon>Eukaryota</taxon>
        <taxon>Metazoa</taxon>
        <taxon>Chordata</taxon>
        <taxon>Craniata</taxon>
        <taxon>Vertebrata</taxon>
        <taxon>Euteleostomi</taxon>
        <taxon>Actinopterygii</taxon>
        <taxon>Neopterygii</taxon>
        <taxon>Teleostei</taxon>
        <taxon>Osteoglossocephala</taxon>
        <taxon>Osteoglossomorpha</taxon>
        <taxon>Osteoglossiformes</taxon>
        <taxon>Osteoglossidae</taxon>
        <taxon>Scleropages</taxon>
    </lineage>
</organism>
<keyword evidence="11" id="KW-0804">Transcription</keyword>
<sequence length="295" mass="32161">MMDGNINRLLSGLPAGAGLAVSLRGAPDVSRGMARFDGSERHGSILYGILRNEPRRSPIAAVRLRPPAVCSCVSEARAALRCPQVTSTAASAVLLKTLRFVKNVPCFRELPPGDQLLLVRGGWAQLLVLGMAQDGLDFDTTETPAERSLLQRILVGTPAGKALGWRRGERSGVPVTDIRAIKGFLSTCWGLDISTKEYAYLKGAVLFNPDLEGLQYQRHIEGLQREAHRALAEHMRMVRREEGARFAKLLAALCALRSVSASAVAELFFRPVIGAVDMEQLLVQMLQHGKEKRDG</sequence>
<evidence type="ECO:0000256" key="9">
    <source>
        <dbReference type="ARBA" id="ARBA00023015"/>
    </source>
</evidence>
<dbReference type="GO" id="GO:0005634">
    <property type="term" value="C:nucleus"/>
    <property type="evidence" value="ECO:0007669"/>
    <property type="project" value="UniProtKB-SubCell"/>
</dbReference>
<gene>
    <name evidence="15" type="primary">NR0B1</name>
    <name evidence="15" type="synonym">LOC114912218</name>
</gene>